<dbReference type="GO" id="GO:0004722">
    <property type="term" value="F:protein serine/threonine phosphatase activity"/>
    <property type="evidence" value="ECO:0007669"/>
    <property type="project" value="InterPro"/>
</dbReference>
<evidence type="ECO:0000256" key="1">
    <source>
        <dbReference type="SAM" id="MobiDB-lite"/>
    </source>
</evidence>
<feature type="compositionally biased region" description="Basic residues" evidence="1">
    <location>
        <begin position="1"/>
        <end position="14"/>
    </location>
</feature>
<protein>
    <submittedName>
        <fullName evidence="3">Stp1/IreP family PP2C-type Ser/Thr phosphatase</fullName>
    </submittedName>
</protein>
<evidence type="ECO:0000259" key="2">
    <source>
        <dbReference type="PROSITE" id="PS51746"/>
    </source>
</evidence>
<dbReference type="InterPro" id="IPR001932">
    <property type="entry name" value="PPM-type_phosphatase-like_dom"/>
</dbReference>
<evidence type="ECO:0000313" key="4">
    <source>
        <dbReference type="Proteomes" id="UP000285961"/>
    </source>
</evidence>
<reference evidence="3 4" key="1">
    <citation type="journal article" date="2017" name="ISME J.">
        <title>Energy and carbon metabolisms in a deep terrestrial subsurface fluid microbial community.</title>
        <authorList>
            <person name="Momper L."/>
            <person name="Jungbluth S.P."/>
            <person name="Lee M.D."/>
            <person name="Amend J.P."/>
        </authorList>
    </citation>
    <scope>NUCLEOTIDE SEQUENCE [LARGE SCALE GENOMIC DNA]</scope>
    <source>
        <strain evidence="3">SURF_17</strain>
    </source>
</reference>
<dbReference type="CDD" id="cd00143">
    <property type="entry name" value="PP2Cc"/>
    <property type="match status" value="1"/>
</dbReference>
<dbReference type="PROSITE" id="PS51746">
    <property type="entry name" value="PPM_2"/>
    <property type="match status" value="1"/>
</dbReference>
<dbReference type="Gene3D" id="3.60.40.10">
    <property type="entry name" value="PPM-type phosphatase domain"/>
    <property type="match status" value="1"/>
</dbReference>
<organism evidence="3 4">
    <name type="scientific">Candidatus Abyssobacteria bacterium SURF_17</name>
    <dbReference type="NCBI Taxonomy" id="2093361"/>
    <lineage>
        <taxon>Bacteria</taxon>
        <taxon>Pseudomonadati</taxon>
        <taxon>Candidatus Hydrogenedentota</taxon>
        <taxon>Candidatus Abyssobacteria</taxon>
    </lineage>
</organism>
<dbReference type="Proteomes" id="UP000285961">
    <property type="component" value="Unassembled WGS sequence"/>
</dbReference>
<dbReference type="SMART" id="SM00331">
    <property type="entry name" value="PP2C_SIG"/>
    <property type="match status" value="1"/>
</dbReference>
<comment type="caution">
    <text evidence="3">The sequence shown here is derived from an EMBL/GenBank/DDBJ whole genome shotgun (WGS) entry which is preliminary data.</text>
</comment>
<dbReference type="NCBIfam" id="NF033484">
    <property type="entry name" value="Stp1_PP2C_phos"/>
    <property type="match status" value="1"/>
</dbReference>
<accession>A0A419F200</accession>
<feature type="region of interest" description="Disordered" evidence="1">
    <location>
        <begin position="1"/>
        <end position="29"/>
    </location>
</feature>
<evidence type="ECO:0000313" key="3">
    <source>
        <dbReference type="EMBL" id="RJP72160.1"/>
    </source>
</evidence>
<feature type="domain" description="PPM-type phosphatase" evidence="2">
    <location>
        <begin position="32"/>
        <end position="283"/>
    </location>
</feature>
<name>A0A419F200_9BACT</name>
<sequence length="286" mass="31613">MRSSCRRGRAGRKSQHGERQNRARSSRSYPVKASFVAQTDVGLKRDENEDSYLVDEKNCVFIVADGMGGHAAGNLASRVAVEGICAYFQRLNPSSSAQIFPYGSNPDLSETANKIANAVSAANDKIRQIAGRNEQLSGMGTTVVCAVLDDRLITIGNVGDSRAYLFRQSGYRQITEDHSWVNEQLRKKLITAEDARTHPWRNVITRALGSRESIEVDIFEERVRGGDQILLCSDGLSSMVDDVSMFEILTDAGTTQEEKCDRLIEEAKKAGGSDNITLILIRFMEE</sequence>
<dbReference type="SMART" id="SM00332">
    <property type="entry name" value="PP2Cc"/>
    <property type="match status" value="1"/>
</dbReference>
<dbReference type="InterPro" id="IPR036457">
    <property type="entry name" value="PPM-type-like_dom_sf"/>
</dbReference>
<dbReference type="AlphaFoldDB" id="A0A419F200"/>
<gene>
    <name evidence="3" type="ORF">C4532_06395</name>
</gene>
<dbReference type="EMBL" id="QZKI01000048">
    <property type="protein sequence ID" value="RJP72160.1"/>
    <property type="molecule type" value="Genomic_DNA"/>
</dbReference>
<dbReference type="PANTHER" id="PTHR47992">
    <property type="entry name" value="PROTEIN PHOSPHATASE"/>
    <property type="match status" value="1"/>
</dbReference>
<dbReference type="InterPro" id="IPR015655">
    <property type="entry name" value="PP2C"/>
</dbReference>
<dbReference type="Pfam" id="PF13672">
    <property type="entry name" value="PP2C_2"/>
    <property type="match status" value="1"/>
</dbReference>
<dbReference type="SUPFAM" id="SSF81606">
    <property type="entry name" value="PP2C-like"/>
    <property type="match status" value="1"/>
</dbReference>
<proteinExistence type="predicted"/>